<dbReference type="Proteomes" id="UP000055048">
    <property type="component" value="Unassembled WGS sequence"/>
</dbReference>
<gene>
    <name evidence="1" type="ORF">T05_13752</name>
</gene>
<protein>
    <submittedName>
        <fullName evidence="1">Uncharacterized protein</fullName>
    </submittedName>
</protein>
<keyword evidence="2" id="KW-1185">Reference proteome</keyword>
<dbReference type="AlphaFoldDB" id="A0A0V0TM49"/>
<dbReference type="EMBL" id="JYDJ01000210">
    <property type="protein sequence ID" value="KRX40109.1"/>
    <property type="molecule type" value="Genomic_DNA"/>
</dbReference>
<name>A0A0V0TM49_9BILA</name>
<comment type="caution">
    <text evidence="1">The sequence shown here is derived from an EMBL/GenBank/DDBJ whole genome shotgun (WGS) entry which is preliminary data.</text>
</comment>
<sequence>MCGYLHLLTQSDNDAMSPRVNRHYKCYDIKKTHNSFQTIGLMHVSQKHGISFTVQTGGYLYRFE</sequence>
<evidence type="ECO:0000313" key="2">
    <source>
        <dbReference type="Proteomes" id="UP000055048"/>
    </source>
</evidence>
<organism evidence="1 2">
    <name type="scientific">Trichinella murrelli</name>
    <dbReference type="NCBI Taxonomy" id="144512"/>
    <lineage>
        <taxon>Eukaryota</taxon>
        <taxon>Metazoa</taxon>
        <taxon>Ecdysozoa</taxon>
        <taxon>Nematoda</taxon>
        <taxon>Enoplea</taxon>
        <taxon>Dorylaimia</taxon>
        <taxon>Trichinellida</taxon>
        <taxon>Trichinellidae</taxon>
        <taxon>Trichinella</taxon>
    </lineage>
</organism>
<reference evidence="1 2" key="1">
    <citation type="submission" date="2015-01" db="EMBL/GenBank/DDBJ databases">
        <title>Evolution of Trichinella species and genotypes.</title>
        <authorList>
            <person name="Korhonen P.K."/>
            <person name="Edoardo P."/>
            <person name="Giuseppe L.R."/>
            <person name="Gasser R.B."/>
        </authorList>
    </citation>
    <scope>NUCLEOTIDE SEQUENCE [LARGE SCALE GENOMIC DNA]</scope>
    <source>
        <strain evidence="1">ISS417</strain>
    </source>
</reference>
<evidence type="ECO:0000313" key="1">
    <source>
        <dbReference type="EMBL" id="KRX40109.1"/>
    </source>
</evidence>
<proteinExistence type="predicted"/>
<accession>A0A0V0TM49</accession>